<evidence type="ECO:0000256" key="1">
    <source>
        <dbReference type="SAM" id="Phobius"/>
    </source>
</evidence>
<organism evidence="2 3">
    <name type="scientific">Salinimicrobium oceani</name>
    <dbReference type="NCBI Taxonomy" id="2722702"/>
    <lineage>
        <taxon>Bacteria</taxon>
        <taxon>Pseudomonadati</taxon>
        <taxon>Bacteroidota</taxon>
        <taxon>Flavobacteriia</taxon>
        <taxon>Flavobacteriales</taxon>
        <taxon>Flavobacteriaceae</taxon>
        <taxon>Salinimicrobium</taxon>
    </lineage>
</organism>
<keyword evidence="1" id="KW-1133">Transmembrane helix</keyword>
<feature type="transmembrane region" description="Helical" evidence="1">
    <location>
        <begin position="7"/>
        <end position="25"/>
    </location>
</feature>
<keyword evidence="1" id="KW-0812">Transmembrane</keyword>
<keyword evidence="3" id="KW-1185">Reference proteome</keyword>
<evidence type="ECO:0000313" key="3">
    <source>
        <dbReference type="Proteomes" id="UP000703674"/>
    </source>
</evidence>
<proteinExistence type="predicted"/>
<keyword evidence="1" id="KW-0472">Membrane</keyword>
<dbReference type="EMBL" id="JAAVJR010000002">
    <property type="protein sequence ID" value="NJW52374.1"/>
    <property type="molecule type" value="Genomic_DNA"/>
</dbReference>
<name>A0ABX1CZM9_9FLAO</name>
<dbReference type="RefSeq" id="WP_168137475.1">
    <property type="nucleotide sequence ID" value="NZ_JAAVJR010000002.1"/>
</dbReference>
<sequence length="75" mass="8883">MKISAHFFVLITTVILALVAVLVFYNFSFPLILITVILGQAWWLLTVYKVLKDDYSTEKTFEDWYEDHPIDNREK</sequence>
<reference evidence="2 3" key="1">
    <citation type="submission" date="2020-03" db="EMBL/GenBank/DDBJ databases">
        <title>Salinimicrobium sp. nov, isolated from SCS.</title>
        <authorList>
            <person name="Cao W.R."/>
        </authorList>
    </citation>
    <scope>NUCLEOTIDE SEQUENCE [LARGE SCALE GENOMIC DNA]</scope>
    <source>
        <strain evidence="3">J15B91</strain>
    </source>
</reference>
<dbReference type="Proteomes" id="UP000703674">
    <property type="component" value="Unassembled WGS sequence"/>
</dbReference>
<accession>A0ABX1CZM9</accession>
<feature type="transmembrane region" description="Helical" evidence="1">
    <location>
        <begin position="31"/>
        <end position="51"/>
    </location>
</feature>
<evidence type="ECO:0000313" key="2">
    <source>
        <dbReference type="EMBL" id="NJW52374.1"/>
    </source>
</evidence>
<protein>
    <submittedName>
        <fullName evidence="2">Uncharacterized protein</fullName>
    </submittedName>
</protein>
<comment type="caution">
    <text evidence="2">The sequence shown here is derived from an EMBL/GenBank/DDBJ whole genome shotgun (WGS) entry which is preliminary data.</text>
</comment>
<gene>
    <name evidence="2" type="ORF">HC175_05535</name>
</gene>